<evidence type="ECO:0000259" key="8">
    <source>
        <dbReference type="PROSITE" id="PS50909"/>
    </source>
</evidence>
<dbReference type="InterPro" id="IPR044836">
    <property type="entry name" value="TOL_plant"/>
</dbReference>
<dbReference type="PANTHER" id="PTHR45898:SF4">
    <property type="entry name" value="TARGET OF MYB PROTEIN 1"/>
    <property type="match status" value="1"/>
</dbReference>
<dbReference type="SUPFAM" id="SSF48464">
    <property type="entry name" value="ENTH/VHS domain"/>
    <property type="match status" value="1"/>
</dbReference>
<proteinExistence type="inferred from homology"/>
<dbReference type="GO" id="GO:0016020">
    <property type="term" value="C:membrane"/>
    <property type="evidence" value="ECO:0007669"/>
    <property type="project" value="UniProtKB-SubCell"/>
</dbReference>
<feature type="region of interest" description="Disordered" evidence="6">
    <location>
        <begin position="219"/>
        <end position="239"/>
    </location>
</feature>
<feature type="compositionally biased region" description="Low complexity" evidence="6">
    <location>
        <begin position="303"/>
        <end position="316"/>
    </location>
</feature>
<evidence type="ECO:0000313" key="9">
    <source>
        <dbReference type="EMBL" id="ONK69053.1"/>
    </source>
</evidence>
<name>A0A5P1ETQ6_ASPOF</name>
<dbReference type="CDD" id="cd03561">
    <property type="entry name" value="VHS"/>
    <property type="match status" value="1"/>
</dbReference>
<sequence>MHVAERDIPHAMAKIVKEKKKPDFNVKEKILVLIDTWQEAFGGPQARYPQYYAAYHELLRAGAVFPKKREGIAPIFTPGQKNSLPCHPRCTQNSDYQQEALTKSAVSNFPILSLKEIQNARVITDVLSEVLNTLDPGSNEEVRQEVIHDLAYQCRSYKERLIHLVSTSSDEDLLYQGLALNDELECVLAKHDALAVGIPDPVEKPWSLQPLVDIDDPVITNSDGNIEPDERLQSSASTSNQLPLEQLLSGVDLLSGDFDNPAAENALALVPVGEPLADSVTEQNALVLSDVFSQSVNNNGNDTPTSLSSYSETPSSQAYTSPQLTLYSNGSIPNSGAPNFQQLAYGGVPQNDANFAWNGQVTQGMTKRPIGVNDQGLPLPPWEAQQAESSDCGNPETQTMQNGLQAGAMHPQLLQNMHLGSPHPELVQSNQQPGIYPTYLSQSDISQRMYKLYVQDNSSYYTNTGSTYQISAPHVQQFNKLAKPEDKLFGDLVSMAKSKQSKTTASSDGNL</sequence>
<evidence type="ECO:0000259" key="7">
    <source>
        <dbReference type="PROSITE" id="PS50179"/>
    </source>
</evidence>
<keyword evidence="10" id="KW-1185">Reference proteome</keyword>
<gene>
    <name evidence="9" type="ORF">A4U43_C05F18800</name>
</gene>
<dbReference type="PROSITE" id="PS50909">
    <property type="entry name" value="GAT"/>
    <property type="match status" value="1"/>
</dbReference>
<feature type="region of interest" description="Disordered" evidence="6">
    <location>
        <begin position="296"/>
        <end position="317"/>
    </location>
</feature>
<keyword evidence="4" id="KW-0653">Protein transport</keyword>
<evidence type="ECO:0000256" key="2">
    <source>
        <dbReference type="ARBA" id="ARBA00007708"/>
    </source>
</evidence>
<evidence type="ECO:0000256" key="6">
    <source>
        <dbReference type="SAM" id="MobiDB-lite"/>
    </source>
</evidence>
<dbReference type="InterPro" id="IPR038425">
    <property type="entry name" value="GAT_sf"/>
</dbReference>
<dbReference type="CDD" id="cd14231">
    <property type="entry name" value="GAT_GGA-like_plant"/>
    <property type="match status" value="1"/>
</dbReference>
<evidence type="ECO:0000256" key="1">
    <source>
        <dbReference type="ARBA" id="ARBA00004170"/>
    </source>
</evidence>
<dbReference type="Proteomes" id="UP000243459">
    <property type="component" value="Chromosome 5"/>
</dbReference>
<comment type="subcellular location">
    <subcellularLocation>
        <location evidence="1">Membrane</location>
        <topology evidence="1">Peripheral membrane protein</topology>
    </subcellularLocation>
</comment>
<evidence type="ECO:0000256" key="3">
    <source>
        <dbReference type="ARBA" id="ARBA00022448"/>
    </source>
</evidence>
<organism evidence="9 10">
    <name type="scientific">Asparagus officinalis</name>
    <name type="common">Garden asparagus</name>
    <dbReference type="NCBI Taxonomy" id="4686"/>
    <lineage>
        <taxon>Eukaryota</taxon>
        <taxon>Viridiplantae</taxon>
        <taxon>Streptophyta</taxon>
        <taxon>Embryophyta</taxon>
        <taxon>Tracheophyta</taxon>
        <taxon>Spermatophyta</taxon>
        <taxon>Magnoliopsida</taxon>
        <taxon>Liliopsida</taxon>
        <taxon>Asparagales</taxon>
        <taxon>Asparagaceae</taxon>
        <taxon>Asparagoideae</taxon>
        <taxon>Asparagus</taxon>
    </lineage>
</organism>
<keyword evidence="3" id="KW-0813">Transport</keyword>
<dbReference type="Pfam" id="PF03127">
    <property type="entry name" value="GAT"/>
    <property type="match status" value="1"/>
</dbReference>
<dbReference type="InterPro" id="IPR008942">
    <property type="entry name" value="ENTH_VHS"/>
</dbReference>
<dbReference type="AlphaFoldDB" id="A0A5P1ETQ6"/>
<feature type="domain" description="GAT" evidence="8">
    <location>
        <begin position="108"/>
        <end position="196"/>
    </location>
</feature>
<evidence type="ECO:0000256" key="4">
    <source>
        <dbReference type="ARBA" id="ARBA00022927"/>
    </source>
</evidence>
<dbReference type="InterPro" id="IPR002014">
    <property type="entry name" value="VHS_dom"/>
</dbReference>
<dbReference type="Gramene" id="ONK69053">
    <property type="protein sequence ID" value="ONK69053"/>
    <property type="gene ID" value="A4U43_C05F18800"/>
</dbReference>
<evidence type="ECO:0008006" key="11">
    <source>
        <dbReference type="Google" id="ProtNLM"/>
    </source>
</evidence>
<dbReference type="GO" id="GO:0043130">
    <property type="term" value="F:ubiquitin binding"/>
    <property type="evidence" value="ECO:0007669"/>
    <property type="project" value="InterPro"/>
</dbReference>
<dbReference type="Gene3D" id="1.20.58.160">
    <property type="match status" value="1"/>
</dbReference>
<dbReference type="Gene3D" id="1.25.40.90">
    <property type="match status" value="1"/>
</dbReference>
<dbReference type="PROSITE" id="PS50179">
    <property type="entry name" value="VHS"/>
    <property type="match status" value="1"/>
</dbReference>
<protein>
    <recommendedName>
        <fullName evidence="11">VHS domain-containing protein</fullName>
    </recommendedName>
</protein>
<dbReference type="GO" id="GO:0005737">
    <property type="term" value="C:cytoplasm"/>
    <property type="evidence" value="ECO:0007669"/>
    <property type="project" value="UniProtKB-ARBA"/>
</dbReference>
<feature type="domain" description="VHS" evidence="7">
    <location>
        <begin position="1"/>
        <end position="66"/>
    </location>
</feature>
<dbReference type="GO" id="GO:0043328">
    <property type="term" value="P:protein transport to vacuole involved in ubiquitin-dependent protein catabolic process via the multivesicular body sorting pathway"/>
    <property type="evidence" value="ECO:0007669"/>
    <property type="project" value="InterPro"/>
</dbReference>
<dbReference type="InterPro" id="IPR004152">
    <property type="entry name" value="GAT_dom"/>
</dbReference>
<dbReference type="PANTHER" id="PTHR45898">
    <property type="entry name" value="TOM1-LIKE PROTEIN"/>
    <property type="match status" value="1"/>
</dbReference>
<dbReference type="EMBL" id="CM007385">
    <property type="protein sequence ID" value="ONK69053.1"/>
    <property type="molecule type" value="Genomic_DNA"/>
</dbReference>
<evidence type="ECO:0000313" key="10">
    <source>
        <dbReference type="Proteomes" id="UP000243459"/>
    </source>
</evidence>
<dbReference type="GO" id="GO:0035091">
    <property type="term" value="F:phosphatidylinositol binding"/>
    <property type="evidence" value="ECO:0007669"/>
    <property type="project" value="InterPro"/>
</dbReference>
<accession>A0A5P1ETQ6</accession>
<evidence type="ECO:0000256" key="5">
    <source>
        <dbReference type="ARBA" id="ARBA00023136"/>
    </source>
</evidence>
<dbReference type="SUPFAM" id="SSF89009">
    <property type="entry name" value="GAT-like domain"/>
    <property type="match status" value="1"/>
</dbReference>
<reference evidence="10" key="1">
    <citation type="journal article" date="2017" name="Nat. Commun.">
        <title>The asparagus genome sheds light on the origin and evolution of a young Y chromosome.</title>
        <authorList>
            <person name="Harkess A."/>
            <person name="Zhou J."/>
            <person name="Xu C."/>
            <person name="Bowers J.E."/>
            <person name="Van der Hulst R."/>
            <person name="Ayyampalayam S."/>
            <person name="Mercati F."/>
            <person name="Riccardi P."/>
            <person name="McKain M.R."/>
            <person name="Kakrana A."/>
            <person name="Tang H."/>
            <person name="Ray J."/>
            <person name="Groenendijk J."/>
            <person name="Arikit S."/>
            <person name="Mathioni S.M."/>
            <person name="Nakano M."/>
            <person name="Shan H."/>
            <person name="Telgmann-Rauber A."/>
            <person name="Kanno A."/>
            <person name="Yue Z."/>
            <person name="Chen H."/>
            <person name="Li W."/>
            <person name="Chen Y."/>
            <person name="Xu X."/>
            <person name="Zhang Y."/>
            <person name="Luo S."/>
            <person name="Chen H."/>
            <person name="Gao J."/>
            <person name="Mao Z."/>
            <person name="Pires J.C."/>
            <person name="Luo M."/>
            <person name="Kudrna D."/>
            <person name="Wing R.A."/>
            <person name="Meyers B.C."/>
            <person name="Yi K."/>
            <person name="Kong H."/>
            <person name="Lavrijsen P."/>
            <person name="Sunseri F."/>
            <person name="Falavigna A."/>
            <person name="Ye Y."/>
            <person name="Leebens-Mack J.H."/>
            <person name="Chen G."/>
        </authorList>
    </citation>
    <scope>NUCLEOTIDE SEQUENCE [LARGE SCALE GENOMIC DNA]</scope>
    <source>
        <strain evidence="10">cv. DH0086</strain>
    </source>
</reference>
<keyword evidence="5" id="KW-0472">Membrane</keyword>
<comment type="similarity">
    <text evidence="2">Belongs to the TOM1 family.</text>
</comment>